<feature type="transmembrane region" description="Helical" evidence="9">
    <location>
        <begin position="12"/>
        <end position="36"/>
    </location>
</feature>
<dbReference type="GO" id="GO:0015740">
    <property type="term" value="P:C4-dicarboxylate transport"/>
    <property type="evidence" value="ECO:0007669"/>
    <property type="project" value="TreeGrafter"/>
</dbReference>
<accession>A0A369WAU3</accession>
<gene>
    <name evidence="11" type="ORF">DV711_17385</name>
</gene>
<organism evidence="11 12">
    <name type="scientific">Motiliproteus coralliicola</name>
    <dbReference type="NCBI Taxonomy" id="2283196"/>
    <lineage>
        <taxon>Bacteria</taxon>
        <taxon>Pseudomonadati</taxon>
        <taxon>Pseudomonadota</taxon>
        <taxon>Gammaproteobacteria</taxon>
        <taxon>Oceanospirillales</taxon>
        <taxon>Oceanospirillaceae</taxon>
        <taxon>Motiliproteus</taxon>
    </lineage>
</organism>
<evidence type="ECO:0000313" key="11">
    <source>
        <dbReference type="EMBL" id="RDE18423.1"/>
    </source>
</evidence>
<evidence type="ECO:0000256" key="3">
    <source>
        <dbReference type="ARBA" id="ARBA00022475"/>
    </source>
</evidence>
<comment type="function">
    <text evidence="9">Part of the tripartite ATP-independent periplasmic (TRAP) transport system.</text>
</comment>
<comment type="caution">
    <text evidence="11">The sequence shown here is derived from an EMBL/GenBank/DDBJ whole genome shotgun (WGS) entry which is preliminary data.</text>
</comment>
<dbReference type="Proteomes" id="UP000253769">
    <property type="component" value="Unassembled WGS sequence"/>
</dbReference>
<dbReference type="PANTHER" id="PTHR35011">
    <property type="entry name" value="2,3-DIKETO-L-GULONATE TRAP TRANSPORTER SMALL PERMEASE PROTEIN YIAM"/>
    <property type="match status" value="1"/>
</dbReference>
<evidence type="ECO:0000313" key="12">
    <source>
        <dbReference type="Proteomes" id="UP000253769"/>
    </source>
</evidence>
<keyword evidence="12" id="KW-1185">Reference proteome</keyword>
<keyword evidence="6 9" id="KW-1133">Transmembrane helix</keyword>
<keyword evidence="4 9" id="KW-0997">Cell inner membrane</keyword>
<keyword evidence="3" id="KW-1003">Cell membrane</keyword>
<dbReference type="InterPro" id="IPR055348">
    <property type="entry name" value="DctQ"/>
</dbReference>
<evidence type="ECO:0000256" key="5">
    <source>
        <dbReference type="ARBA" id="ARBA00022692"/>
    </source>
</evidence>
<proteinExistence type="inferred from homology"/>
<dbReference type="Pfam" id="PF04290">
    <property type="entry name" value="DctQ"/>
    <property type="match status" value="1"/>
</dbReference>
<dbReference type="GO" id="GO:0022857">
    <property type="term" value="F:transmembrane transporter activity"/>
    <property type="evidence" value="ECO:0007669"/>
    <property type="project" value="UniProtKB-UniRule"/>
</dbReference>
<evidence type="ECO:0000256" key="4">
    <source>
        <dbReference type="ARBA" id="ARBA00022519"/>
    </source>
</evidence>
<comment type="subunit">
    <text evidence="9">The complex comprises the extracytoplasmic solute receptor protein and the two transmembrane proteins.</text>
</comment>
<dbReference type="EMBL" id="QQOH01000005">
    <property type="protein sequence ID" value="RDE18423.1"/>
    <property type="molecule type" value="Genomic_DNA"/>
</dbReference>
<keyword evidence="5 9" id="KW-0812">Transmembrane</keyword>
<evidence type="ECO:0000259" key="10">
    <source>
        <dbReference type="Pfam" id="PF04290"/>
    </source>
</evidence>
<sequence>MFSKPLNRLGQGLMLIASALFVLNVCVLLYGVVARYLVGHSPIWMDELSRYLIIGTVLLVLAPAWLQQRHMRVDFLESMLPRRLKMALRLYSWLLVLGLSGYIAWISWHYAFSVQRFMTMGLGISKTIPLLSIPIGFGCLFVAALIHGPDLKGTKG</sequence>
<dbReference type="InterPro" id="IPR007387">
    <property type="entry name" value="TRAP_DctQ"/>
</dbReference>
<keyword evidence="7 9" id="KW-0472">Membrane</keyword>
<comment type="similarity">
    <text evidence="8 9">Belongs to the TRAP transporter small permease family.</text>
</comment>
<evidence type="ECO:0000256" key="8">
    <source>
        <dbReference type="ARBA" id="ARBA00038436"/>
    </source>
</evidence>
<evidence type="ECO:0000256" key="7">
    <source>
        <dbReference type="ARBA" id="ARBA00023136"/>
    </source>
</evidence>
<name>A0A369WAU3_9GAMM</name>
<protein>
    <recommendedName>
        <fullName evidence="9">TRAP transporter small permease protein</fullName>
    </recommendedName>
</protein>
<keyword evidence="2 9" id="KW-0813">Transport</keyword>
<feature type="domain" description="Tripartite ATP-independent periplasmic transporters DctQ component" evidence="10">
    <location>
        <begin position="25"/>
        <end position="145"/>
    </location>
</feature>
<feature type="transmembrane region" description="Helical" evidence="9">
    <location>
        <begin position="128"/>
        <end position="146"/>
    </location>
</feature>
<dbReference type="AlphaFoldDB" id="A0A369WAU3"/>
<evidence type="ECO:0000256" key="6">
    <source>
        <dbReference type="ARBA" id="ARBA00022989"/>
    </source>
</evidence>
<feature type="transmembrane region" description="Helical" evidence="9">
    <location>
        <begin position="48"/>
        <end position="66"/>
    </location>
</feature>
<evidence type="ECO:0000256" key="1">
    <source>
        <dbReference type="ARBA" id="ARBA00004429"/>
    </source>
</evidence>
<evidence type="ECO:0000256" key="9">
    <source>
        <dbReference type="RuleBase" id="RU369079"/>
    </source>
</evidence>
<reference evidence="11 12" key="1">
    <citation type="submission" date="2018-07" db="EMBL/GenBank/DDBJ databases">
        <title>Motiliproteus coralliicola sp. nov., a bacterium isolated from Coral.</title>
        <authorList>
            <person name="Wang G."/>
        </authorList>
    </citation>
    <scope>NUCLEOTIDE SEQUENCE [LARGE SCALE GENOMIC DNA]</scope>
    <source>
        <strain evidence="11 12">C34</strain>
    </source>
</reference>
<dbReference type="PANTHER" id="PTHR35011:SF10">
    <property type="entry name" value="TRAP TRANSPORTER SMALL PERMEASE PROTEIN"/>
    <property type="match status" value="1"/>
</dbReference>
<dbReference type="GO" id="GO:0005886">
    <property type="term" value="C:plasma membrane"/>
    <property type="evidence" value="ECO:0007669"/>
    <property type="project" value="UniProtKB-SubCell"/>
</dbReference>
<dbReference type="OrthoDB" id="4964541at2"/>
<evidence type="ECO:0000256" key="2">
    <source>
        <dbReference type="ARBA" id="ARBA00022448"/>
    </source>
</evidence>
<feature type="transmembrane region" description="Helical" evidence="9">
    <location>
        <begin position="87"/>
        <end position="108"/>
    </location>
</feature>
<comment type="subcellular location">
    <subcellularLocation>
        <location evidence="1 9">Cell inner membrane</location>
        <topology evidence="1 9">Multi-pass membrane protein</topology>
    </subcellularLocation>
</comment>